<gene>
    <name evidence="3" type="ORF">UFOPK2996_00872</name>
</gene>
<protein>
    <submittedName>
        <fullName evidence="3">Unannotated protein</fullName>
    </submittedName>
</protein>
<dbReference type="GO" id="GO:0016787">
    <property type="term" value="F:hydrolase activity"/>
    <property type="evidence" value="ECO:0007669"/>
    <property type="project" value="UniProtKB-KW"/>
</dbReference>
<dbReference type="InterPro" id="IPR000073">
    <property type="entry name" value="AB_hydrolase_1"/>
</dbReference>
<dbReference type="Pfam" id="PF12697">
    <property type="entry name" value="Abhydrolase_6"/>
    <property type="match status" value="1"/>
</dbReference>
<organism evidence="3">
    <name type="scientific">freshwater metagenome</name>
    <dbReference type="NCBI Taxonomy" id="449393"/>
    <lineage>
        <taxon>unclassified sequences</taxon>
        <taxon>metagenomes</taxon>
        <taxon>ecological metagenomes</taxon>
    </lineage>
</organism>
<proteinExistence type="predicted"/>
<keyword evidence="1" id="KW-0378">Hydrolase</keyword>
<dbReference type="PRINTS" id="PR00111">
    <property type="entry name" value="ABHYDROLASE"/>
</dbReference>
<dbReference type="InterPro" id="IPR000639">
    <property type="entry name" value="Epox_hydrolase-like"/>
</dbReference>
<evidence type="ECO:0000259" key="2">
    <source>
        <dbReference type="Pfam" id="PF12697"/>
    </source>
</evidence>
<reference evidence="3" key="1">
    <citation type="submission" date="2020-05" db="EMBL/GenBank/DDBJ databases">
        <authorList>
            <person name="Chiriac C."/>
            <person name="Salcher M."/>
            <person name="Ghai R."/>
            <person name="Kavagutti S V."/>
        </authorList>
    </citation>
    <scope>NUCLEOTIDE SEQUENCE</scope>
</reference>
<dbReference type="InterPro" id="IPR050266">
    <property type="entry name" value="AB_hydrolase_sf"/>
</dbReference>
<feature type="domain" description="AB hydrolase-1" evidence="2">
    <location>
        <begin position="73"/>
        <end position="313"/>
    </location>
</feature>
<dbReference type="PANTHER" id="PTHR43798:SF31">
    <property type="entry name" value="AB HYDROLASE SUPERFAMILY PROTEIN YCLE"/>
    <property type="match status" value="1"/>
</dbReference>
<evidence type="ECO:0000256" key="1">
    <source>
        <dbReference type="ARBA" id="ARBA00022801"/>
    </source>
</evidence>
<dbReference type="SUPFAM" id="SSF53474">
    <property type="entry name" value="alpha/beta-Hydrolases"/>
    <property type="match status" value="1"/>
</dbReference>
<sequence length="331" mass="35317">MSARNKTFVGLAVVAATAAAVWGAEQAAVRRSRRQEDPDALNEFMPAFDETHTFPSHDGGVIHAISRGEGPPVVLSHGVTLSVRTWAKQMEFLPGAGFRAIAFDHRGHGASVAGSSGHTIENLAWDVRTVLESMDLRDAVLVGHSMGGIAVLAFRVTFPEIAAERVSGIVMLSSMARTPLSGHEGLARFVGAISDRGPDVTGLLNRRDLGYLMSRVGFGSEALPSHIELTREMVLECPTETRRAAGRALLNLDLVEKIASIRMPTLVIGGTADVLTPPAEARRMAATIPGASLEIVPRGGHMLMFERTDLVNELISSFARRVQHSSASSGS</sequence>
<name>A0A6J6XNQ1_9ZZZZ</name>
<evidence type="ECO:0000313" key="3">
    <source>
        <dbReference type="EMBL" id="CAB4797463.1"/>
    </source>
</evidence>
<dbReference type="InterPro" id="IPR029058">
    <property type="entry name" value="AB_hydrolase_fold"/>
</dbReference>
<dbReference type="GO" id="GO:0016020">
    <property type="term" value="C:membrane"/>
    <property type="evidence" value="ECO:0007669"/>
    <property type="project" value="TreeGrafter"/>
</dbReference>
<accession>A0A6J6XNQ1</accession>
<dbReference type="Gene3D" id="3.40.50.1820">
    <property type="entry name" value="alpha/beta hydrolase"/>
    <property type="match status" value="1"/>
</dbReference>
<dbReference type="EMBL" id="CAFAAH010000108">
    <property type="protein sequence ID" value="CAB4797463.1"/>
    <property type="molecule type" value="Genomic_DNA"/>
</dbReference>
<dbReference type="PRINTS" id="PR00412">
    <property type="entry name" value="EPOXHYDRLASE"/>
</dbReference>
<dbReference type="PANTHER" id="PTHR43798">
    <property type="entry name" value="MONOACYLGLYCEROL LIPASE"/>
    <property type="match status" value="1"/>
</dbReference>
<dbReference type="AlphaFoldDB" id="A0A6J6XNQ1"/>